<evidence type="ECO:0000313" key="12">
    <source>
        <dbReference type="Proteomes" id="UP000239649"/>
    </source>
</evidence>
<evidence type="ECO:0000256" key="9">
    <source>
        <dbReference type="SAM" id="MobiDB-lite"/>
    </source>
</evidence>
<keyword evidence="8" id="KW-0175">Coiled coil</keyword>
<feature type="region of interest" description="Disordered" evidence="9">
    <location>
        <begin position="298"/>
        <end position="322"/>
    </location>
</feature>
<keyword evidence="6" id="KW-0677">Repeat</keyword>
<dbReference type="STRING" id="554055.A0A2P6V144"/>
<evidence type="ECO:0000256" key="4">
    <source>
        <dbReference type="ARBA" id="ARBA00022679"/>
    </source>
</evidence>
<evidence type="ECO:0000256" key="8">
    <source>
        <dbReference type="SAM" id="Coils"/>
    </source>
</evidence>
<evidence type="ECO:0000313" key="11">
    <source>
        <dbReference type="EMBL" id="PSC67803.1"/>
    </source>
</evidence>
<name>A0A2P6V144_9CHLO</name>
<reference evidence="11 12" key="1">
    <citation type="journal article" date="2018" name="Plant J.">
        <title>Genome sequences of Chlorella sorokiniana UTEX 1602 and Micractinium conductrix SAG 241.80: implications to maltose excretion by a green alga.</title>
        <authorList>
            <person name="Arriola M.B."/>
            <person name="Velmurugan N."/>
            <person name="Zhang Y."/>
            <person name="Plunkett M.H."/>
            <person name="Hondzo H."/>
            <person name="Barney B.M."/>
        </authorList>
    </citation>
    <scope>NUCLEOTIDE SEQUENCE [LARGE SCALE GENOMIC DNA]</scope>
    <source>
        <strain evidence="11 12">SAG 241.80</strain>
    </source>
</reference>
<evidence type="ECO:0000256" key="5">
    <source>
        <dbReference type="ARBA" id="ARBA00022723"/>
    </source>
</evidence>
<evidence type="ECO:0000256" key="7">
    <source>
        <dbReference type="ARBA" id="ARBA00022833"/>
    </source>
</evidence>
<feature type="compositionally biased region" description="Low complexity" evidence="9">
    <location>
        <begin position="313"/>
        <end position="322"/>
    </location>
</feature>
<evidence type="ECO:0000256" key="6">
    <source>
        <dbReference type="ARBA" id="ARBA00022737"/>
    </source>
</evidence>
<organism evidence="11 12">
    <name type="scientific">Micractinium conductrix</name>
    <dbReference type="NCBI Taxonomy" id="554055"/>
    <lineage>
        <taxon>Eukaryota</taxon>
        <taxon>Viridiplantae</taxon>
        <taxon>Chlorophyta</taxon>
        <taxon>core chlorophytes</taxon>
        <taxon>Trebouxiophyceae</taxon>
        <taxon>Chlorellales</taxon>
        <taxon>Chlorellaceae</taxon>
        <taxon>Chlorella clade</taxon>
        <taxon>Micractinium</taxon>
    </lineage>
</organism>
<evidence type="ECO:0000256" key="3">
    <source>
        <dbReference type="ARBA" id="ARBA00022602"/>
    </source>
</evidence>
<accession>A0A2P6V144</accession>
<evidence type="ECO:0000256" key="2">
    <source>
        <dbReference type="ARBA" id="ARBA00010497"/>
    </source>
</evidence>
<sequence>MIDDGLLTTTSADQAELERRVASLYAKELGTGPLDPEDDSLELARGAHAHYLSGGLGQLPAGFISLDASRTWICYWITHGLALLGAPLPAAPNRQSLIAFLASCQHPEGGFGGGPYQLAHLAPTYAAVAALVTLGGDDALSVINRPRLHAFLLRMCVPPERGGGMTMHEGGEIDVRGCYCALAACEMLGLDKEAVGRACDMVPFIKRCQSHEGGIGGEPWNEAHGGYTFCGLAAAALLGQAHRLDLDRLLRWAVRCQGAVEGGFMGRTNKLVDGCYSFWQGGAFPLLAALLAAQQQGQQGQQKGGESQEDEQGASGRSGTAASGVAEEAAATVAAAERLAKLLLGEQLGAGAASADASSSDDGSSSGSVEAGGESLREWVARLPHLSPAAAAERRAAELRRQLDAAVEASIDLEDRYQAAAGAAAAGSLQQEAVAALERASELQRALENCTEHAEVLACGATALLDDAAPALAAAGGAADGEAGAAARLPQLYDSAALQLWLLKCCQSLPRGGLRDKPGKPADYYHTCYCLSGLASSQHYSRLVLGGQRNLLARADPLCNVVAGRLEAAQRWCREQDAARQPMSGINVAADG</sequence>
<proteinExistence type="inferred from homology"/>
<keyword evidence="12" id="KW-1185">Reference proteome</keyword>
<evidence type="ECO:0000256" key="1">
    <source>
        <dbReference type="ARBA" id="ARBA00001947"/>
    </source>
</evidence>
<dbReference type="Proteomes" id="UP000239649">
    <property type="component" value="Unassembled WGS sequence"/>
</dbReference>
<gene>
    <name evidence="11" type="ORF">C2E20_8566</name>
</gene>
<dbReference type="InterPro" id="IPR001330">
    <property type="entry name" value="Prenyltrans"/>
</dbReference>
<feature type="coiled-coil region" evidence="8">
    <location>
        <begin position="389"/>
        <end position="446"/>
    </location>
</feature>
<keyword evidence="5" id="KW-0479">Metal-binding</keyword>
<evidence type="ECO:0000259" key="10">
    <source>
        <dbReference type="Pfam" id="PF00432"/>
    </source>
</evidence>
<keyword evidence="7" id="KW-0862">Zinc</keyword>
<comment type="caution">
    <text evidence="11">The sequence shown here is derived from an EMBL/GenBank/DDBJ whole genome shotgun (WGS) entry which is preliminary data.</text>
</comment>
<dbReference type="PANTHER" id="PTHR11774">
    <property type="entry name" value="GERANYLGERANYL TRANSFERASE TYPE BETA SUBUNIT"/>
    <property type="match status" value="1"/>
</dbReference>
<dbReference type="Gene3D" id="1.50.10.20">
    <property type="match status" value="2"/>
</dbReference>
<dbReference type="PANTHER" id="PTHR11774:SF6">
    <property type="entry name" value="PROTEIN FARNESYLTRANSFERASE SUBUNIT BETA"/>
    <property type="match status" value="1"/>
</dbReference>
<dbReference type="GO" id="GO:0046872">
    <property type="term" value="F:metal ion binding"/>
    <property type="evidence" value="ECO:0007669"/>
    <property type="project" value="UniProtKB-KW"/>
</dbReference>
<dbReference type="InterPro" id="IPR045089">
    <property type="entry name" value="PGGT1B-like"/>
</dbReference>
<dbReference type="AlphaFoldDB" id="A0A2P6V144"/>
<dbReference type="EMBL" id="LHPF02000048">
    <property type="protein sequence ID" value="PSC67803.1"/>
    <property type="molecule type" value="Genomic_DNA"/>
</dbReference>
<dbReference type="SUPFAM" id="SSF48239">
    <property type="entry name" value="Terpenoid cyclases/Protein prenyltransferases"/>
    <property type="match status" value="1"/>
</dbReference>
<dbReference type="GO" id="GO:0005965">
    <property type="term" value="C:protein farnesyltransferase complex"/>
    <property type="evidence" value="ECO:0007669"/>
    <property type="project" value="TreeGrafter"/>
</dbReference>
<comment type="similarity">
    <text evidence="2">Belongs to the protein prenyltransferase subunit beta family.</text>
</comment>
<dbReference type="Pfam" id="PF00432">
    <property type="entry name" value="Prenyltrans"/>
    <property type="match status" value="1"/>
</dbReference>
<dbReference type="OrthoDB" id="10261146at2759"/>
<dbReference type="InterPro" id="IPR008930">
    <property type="entry name" value="Terpenoid_cyclase/PrenylTrfase"/>
</dbReference>
<feature type="domain" description="Prenyltransferase alpha-alpha toroid" evidence="10">
    <location>
        <begin position="43"/>
        <end position="561"/>
    </location>
</feature>
<keyword evidence="4" id="KW-0808">Transferase</keyword>
<protein>
    <submittedName>
        <fullName evidence="11">Farnesyltransferase subunit beta</fullName>
    </submittedName>
</protein>
<comment type="cofactor">
    <cofactor evidence="1">
        <name>Zn(2+)</name>
        <dbReference type="ChEBI" id="CHEBI:29105"/>
    </cofactor>
</comment>
<keyword evidence="3" id="KW-0637">Prenyltransferase</keyword>
<dbReference type="GO" id="GO:0004660">
    <property type="term" value="F:protein farnesyltransferase activity"/>
    <property type="evidence" value="ECO:0007669"/>
    <property type="project" value="TreeGrafter"/>
</dbReference>